<dbReference type="InterPro" id="IPR051120">
    <property type="entry name" value="ABC_AA/LPS_Transport"/>
</dbReference>
<dbReference type="InterPro" id="IPR032823">
    <property type="entry name" value="BCA_ABC_TP_C"/>
</dbReference>
<accession>A0ABM5V6G1</accession>
<evidence type="ECO:0000256" key="5">
    <source>
        <dbReference type="ARBA" id="ARBA00022741"/>
    </source>
</evidence>
<dbReference type="CDD" id="cd06581">
    <property type="entry name" value="TM_PBP1_LivM_like"/>
    <property type="match status" value="1"/>
</dbReference>
<evidence type="ECO:0000256" key="6">
    <source>
        <dbReference type="ARBA" id="ARBA00022840"/>
    </source>
</evidence>
<protein>
    <recommendedName>
        <fullName evidence="10">ABC transporter domain-containing protein</fullName>
    </recommendedName>
</protein>
<feature type="transmembrane region" description="Helical" evidence="9">
    <location>
        <begin position="250"/>
        <end position="275"/>
    </location>
</feature>
<gene>
    <name evidence="11" type="ORF">F506_09840</name>
</gene>
<reference evidence="12" key="1">
    <citation type="journal article" date="2015" name="Genome Announc.">
        <title>Complete Genome Sequence of Herbaspirillum hiltneri N3 (DSM 17495), Isolated from Surface-Sterilized Wheat Roots.</title>
        <authorList>
            <person name="Guizelini D."/>
            <person name="Saizaki P.M."/>
            <person name="Coimbra N.A."/>
            <person name="Weiss V.A."/>
            <person name="Faoro H."/>
            <person name="Sfeir M.Z."/>
            <person name="Baura V.A."/>
            <person name="Monteiro R.A."/>
            <person name="Chubatsu L.S."/>
            <person name="Souza E.M."/>
            <person name="Cruz L.M."/>
            <person name="Pedrosa F.O."/>
            <person name="Raittz R.T."/>
            <person name="Marchaukoski J.N."/>
            <person name="Steffens M.B."/>
        </authorList>
    </citation>
    <scope>NUCLEOTIDE SEQUENCE [LARGE SCALE GENOMIC DNA]</scope>
    <source>
        <strain evidence="12">N3</strain>
    </source>
</reference>
<name>A0ABM5V6G1_9BURK</name>
<keyword evidence="4 9" id="KW-0812">Transmembrane</keyword>
<evidence type="ECO:0000256" key="1">
    <source>
        <dbReference type="ARBA" id="ARBA00004651"/>
    </source>
</evidence>
<dbReference type="PANTHER" id="PTHR45772">
    <property type="entry name" value="CONSERVED COMPONENT OF ABC TRANSPORTER FOR NATURAL AMINO ACIDS-RELATED"/>
    <property type="match status" value="1"/>
</dbReference>
<evidence type="ECO:0000259" key="10">
    <source>
        <dbReference type="PROSITE" id="PS50893"/>
    </source>
</evidence>
<feature type="transmembrane region" description="Helical" evidence="9">
    <location>
        <begin position="204"/>
        <end position="230"/>
    </location>
</feature>
<dbReference type="InterPro" id="IPR043428">
    <property type="entry name" value="LivM-like"/>
</dbReference>
<keyword evidence="5" id="KW-0547">Nucleotide-binding</keyword>
<comment type="subcellular location">
    <subcellularLocation>
        <location evidence="1">Cell membrane</location>
        <topology evidence="1">Multi-pass membrane protein</topology>
    </subcellularLocation>
</comment>
<sequence length="600" mass="63942">MKNKFVFSAALSTIAPVVLLLLVLALPFLSVPPFWITLLSYVGLYSIVALGLVMLTGVAGLTSFGQAAFVGIGAYTTAYVTTQFGLSPWIGLLAGLLITGVSALLIGAVTMRISGHFLPLSTIAWGLSLYFLFGNLESLGKYDGIGGIPSISLFGFEFSSGKSMYVLIWVVAILALVSVKNFLNSRTGRAVRALKFGYVMPEAMGVNTVWLKIVIFAYAAMLAGVSGWLYAHLQHAVNPTPFGLKYGIDYLLMVVVGGAGYVWGALLGAGLITLLGNFLQEWLPAVLGTGGNFEAIVFGIALVLFLQYANEGLWPFIQARFPGRPSARAPDDAPALAHKDKPAAGEVILDVKDARKQFGGLVAVNDVSFSVKAGEVVGLIGPNGAGKSTTFNLVTGVLPITSGAVDYRGRSIAGLSSRQIASRGIARTFQHVRLVPGMSVLENAAMGAYLRSDRAAQGGALASILRLNRKEEDKILLEAKRQLERVGLGDMLYRPAGSLALGQQRILEIARALCCDPALLLLDEPAAGLRYKEKQALSELLRKLRAEGMAVLLVEHDMDFVMQLTDHIVVMEFGTKIAEGTPAQIQVHPAVLEAYLGGVE</sequence>
<dbReference type="Proteomes" id="UP000063429">
    <property type="component" value="Chromosome"/>
</dbReference>
<dbReference type="SUPFAM" id="SSF52540">
    <property type="entry name" value="P-loop containing nucleoside triphosphate hydrolases"/>
    <property type="match status" value="1"/>
</dbReference>
<dbReference type="InterPro" id="IPR001851">
    <property type="entry name" value="ABC_transp_permease"/>
</dbReference>
<evidence type="ECO:0000256" key="2">
    <source>
        <dbReference type="ARBA" id="ARBA00022448"/>
    </source>
</evidence>
<dbReference type="InterPro" id="IPR027417">
    <property type="entry name" value="P-loop_NTPase"/>
</dbReference>
<dbReference type="EMBL" id="CP011409">
    <property type="protein sequence ID" value="AKZ65278.1"/>
    <property type="molecule type" value="Genomic_DNA"/>
</dbReference>
<evidence type="ECO:0000256" key="3">
    <source>
        <dbReference type="ARBA" id="ARBA00022475"/>
    </source>
</evidence>
<keyword evidence="12" id="KW-1185">Reference proteome</keyword>
<dbReference type="Pfam" id="PF00005">
    <property type="entry name" value="ABC_tran"/>
    <property type="match status" value="1"/>
</dbReference>
<keyword evidence="6" id="KW-0067">ATP-binding</keyword>
<dbReference type="Gene3D" id="3.40.50.300">
    <property type="entry name" value="P-loop containing nucleotide triphosphate hydrolases"/>
    <property type="match status" value="1"/>
</dbReference>
<dbReference type="InterPro" id="IPR003439">
    <property type="entry name" value="ABC_transporter-like_ATP-bd"/>
</dbReference>
<dbReference type="CDD" id="cd03219">
    <property type="entry name" value="ABC_Mj1267_LivG_branched"/>
    <property type="match status" value="1"/>
</dbReference>
<dbReference type="Pfam" id="PF02653">
    <property type="entry name" value="BPD_transp_2"/>
    <property type="match status" value="1"/>
</dbReference>
<feature type="transmembrane region" description="Helical" evidence="9">
    <location>
        <begin position="92"/>
        <end position="110"/>
    </location>
</feature>
<feature type="transmembrane region" description="Helical" evidence="9">
    <location>
        <begin position="164"/>
        <end position="183"/>
    </location>
</feature>
<dbReference type="RefSeq" id="WP_083458250.1">
    <property type="nucleotide sequence ID" value="NZ_CP011409.1"/>
</dbReference>
<feature type="domain" description="ABC transporter" evidence="10">
    <location>
        <begin position="349"/>
        <end position="598"/>
    </location>
</feature>
<dbReference type="PROSITE" id="PS50893">
    <property type="entry name" value="ABC_TRANSPORTER_2"/>
    <property type="match status" value="1"/>
</dbReference>
<feature type="transmembrane region" description="Helical" evidence="9">
    <location>
        <begin position="67"/>
        <end position="86"/>
    </location>
</feature>
<evidence type="ECO:0000256" key="8">
    <source>
        <dbReference type="ARBA" id="ARBA00023136"/>
    </source>
</evidence>
<organism evidence="11 12">
    <name type="scientific">Herbaspirillum hiltneri N3</name>
    <dbReference type="NCBI Taxonomy" id="1262470"/>
    <lineage>
        <taxon>Bacteria</taxon>
        <taxon>Pseudomonadati</taxon>
        <taxon>Pseudomonadota</taxon>
        <taxon>Betaproteobacteria</taxon>
        <taxon>Burkholderiales</taxon>
        <taxon>Oxalobacteraceae</taxon>
        <taxon>Herbaspirillum</taxon>
    </lineage>
</organism>
<dbReference type="InterPro" id="IPR003593">
    <property type="entry name" value="AAA+_ATPase"/>
</dbReference>
<evidence type="ECO:0000256" key="4">
    <source>
        <dbReference type="ARBA" id="ARBA00022692"/>
    </source>
</evidence>
<feature type="transmembrane region" description="Helical" evidence="9">
    <location>
        <begin position="282"/>
        <end position="306"/>
    </location>
</feature>
<feature type="transmembrane region" description="Helical" evidence="9">
    <location>
        <begin position="35"/>
        <end position="55"/>
    </location>
</feature>
<dbReference type="PANTHER" id="PTHR45772:SF2">
    <property type="entry name" value="ABC TRANSPORTER ATP-BINDING PROTEIN"/>
    <property type="match status" value="1"/>
</dbReference>
<keyword evidence="2" id="KW-0813">Transport</keyword>
<evidence type="ECO:0000256" key="9">
    <source>
        <dbReference type="SAM" id="Phobius"/>
    </source>
</evidence>
<proteinExistence type="predicted"/>
<keyword evidence="3" id="KW-1003">Cell membrane</keyword>
<feature type="transmembrane region" description="Helical" evidence="9">
    <location>
        <begin position="117"/>
        <end position="133"/>
    </location>
</feature>
<dbReference type="SMART" id="SM00382">
    <property type="entry name" value="AAA"/>
    <property type="match status" value="1"/>
</dbReference>
<evidence type="ECO:0000313" key="11">
    <source>
        <dbReference type="EMBL" id="AKZ65278.1"/>
    </source>
</evidence>
<evidence type="ECO:0000256" key="7">
    <source>
        <dbReference type="ARBA" id="ARBA00022989"/>
    </source>
</evidence>
<keyword evidence="8 9" id="KW-0472">Membrane</keyword>
<dbReference type="Pfam" id="PF12399">
    <property type="entry name" value="BCA_ABC_TP_C"/>
    <property type="match status" value="1"/>
</dbReference>
<evidence type="ECO:0000313" key="12">
    <source>
        <dbReference type="Proteomes" id="UP000063429"/>
    </source>
</evidence>
<keyword evidence="7 9" id="KW-1133">Transmembrane helix</keyword>